<name>A0AAD1XAN0_EUPCR</name>
<sequence length="298" mass="34466">MRDEKQPGRISFLPIRDKKIDFIQNSNNSLRIPLKIKRRGRSFNFSKRKSLLKPKYIFSSLPSALEELSTTSQNRYHKKDVWIFHKISVIAALLKTLGQWMSGSSIVCPLQRLSRSLICCSQCITTSICSLIWICFQQMNISPKERAGICLNNFILQKDCSNFTEHCSMINEDLYEIINTDNGDKILRMKKPKQEKPRKPGKKKKSQLKKHIDRVSFPKNGTRPDNSKIKFSVKLNAVKSSVDDRFFDEVVKNSGKELFERQSTIASSPYQLQLNCSPKIGNLSKKENFQFQSYKMEV</sequence>
<dbReference type="AlphaFoldDB" id="A0AAD1XAN0"/>
<gene>
    <name evidence="2" type="ORF">ECRASSUSDP1_LOCUS5241</name>
</gene>
<protein>
    <submittedName>
        <fullName evidence="2">Uncharacterized protein</fullName>
    </submittedName>
</protein>
<feature type="region of interest" description="Disordered" evidence="1">
    <location>
        <begin position="191"/>
        <end position="223"/>
    </location>
</feature>
<organism evidence="2 3">
    <name type="scientific">Euplotes crassus</name>
    <dbReference type="NCBI Taxonomy" id="5936"/>
    <lineage>
        <taxon>Eukaryota</taxon>
        <taxon>Sar</taxon>
        <taxon>Alveolata</taxon>
        <taxon>Ciliophora</taxon>
        <taxon>Intramacronucleata</taxon>
        <taxon>Spirotrichea</taxon>
        <taxon>Hypotrichia</taxon>
        <taxon>Euplotida</taxon>
        <taxon>Euplotidae</taxon>
        <taxon>Moneuplotes</taxon>
    </lineage>
</organism>
<dbReference type="Proteomes" id="UP001295684">
    <property type="component" value="Unassembled WGS sequence"/>
</dbReference>
<reference evidence="2" key="1">
    <citation type="submission" date="2023-07" db="EMBL/GenBank/DDBJ databases">
        <authorList>
            <consortium name="AG Swart"/>
            <person name="Singh M."/>
            <person name="Singh A."/>
            <person name="Seah K."/>
            <person name="Emmerich C."/>
        </authorList>
    </citation>
    <scope>NUCLEOTIDE SEQUENCE</scope>
    <source>
        <strain evidence="2">DP1</strain>
    </source>
</reference>
<evidence type="ECO:0000313" key="2">
    <source>
        <dbReference type="EMBL" id="CAI2363901.1"/>
    </source>
</evidence>
<keyword evidence="3" id="KW-1185">Reference proteome</keyword>
<proteinExistence type="predicted"/>
<feature type="compositionally biased region" description="Basic residues" evidence="1">
    <location>
        <begin position="199"/>
        <end position="212"/>
    </location>
</feature>
<accession>A0AAD1XAN0</accession>
<evidence type="ECO:0000313" key="3">
    <source>
        <dbReference type="Proteomes" id="UP001295684"/>
    </source>
</evidence>
<comment type="caution">
    <text evidence="2">The sequence shown here is derived from an EMBL/GenBank/DDBJ whole genome shotgun (WGS) entry which is preliminary data.</text>
</comment>
<evidence type="ECO:0000256" key="1">
    <source>
        <dbReference type="SAM" id="MobiDB-lite"/>
    </source>
</evidence>
<dbReference type="EMBL" id="CAMPGE010005054">
    <property type="protein sequence ID" value="CAI2363901.1"/>
    <property type="molecule type" value="Genomic_DNA"/>
</dbReference>